<accession>A0A1X9YTN6</accession>
<evidence type="ECO:0000313" key="2">
    <source>
        <dbReference type="EMBL" id="ARS36247.1"/>
    </source>
</evidence>
<dbReference type="RefSeq" id="WP_025607719.1">
    <property type="nucleotide sequence ID" value="NZ_CP021235.1"/>
</dbReference>
<proteinExistence type="predicted"/>
<evidence type="ECO:0000313" key="3">
    <source>
        <dbReference type="Proteomes" id="UP000266292"/>
    </source>
</evidence>
<dbReference type="Proteomes" id="UP000266292">
    <property type="component" value="Chromosome"/>
</dbReference>
<dbReference type="InterPro" id="IPR016181">
    <property type="entry name" value="Acyl_CoA_acyltransferase"/>
</dbReference>
<protein>
    <recommendedName>
        <fullName evidence="1">BioF2-like acetyltransferase domain-containing protein</fullName>
    </recommendedName>
</protein>
<feature type="domain" description="BioF2-like acetyltransferase" evidence="1">
    <location>
        <begin position="196"/>
        <end position="337"/>
    </location>
</feature>
<organism evidence="2 3">
    <name type="scientific">Pontibacter actiniarum</name>
    <dbReference type="NCBI Taxonomy" id="323450"/>
    <lineage>
        <taxon>Bacteria</taxon>
        <taxon>Pseudomonadati</taxon>
        <taxon>Bacteroidota</taxon>
        <taxon>Cytophagia</taxon>
        <taxon>Cytophagales</taxon>
        <taxon>Hymenobacteraceae</taxon>
        <taxon>Pontibacter</taxon>
    </lineage>
</organism>
<keyword evidence="3" id="KW-1185">Reference proteome</keyword>
<dbReference type="OrthoDB" id="500470at2"/>
<dbReference type="KEGG" id="pact:CA264_12825"/>
<sequence length="556" mass="62499">MQLITHENTVTHPTGTEEIELLTGEQAIDLLSDVLFASEWDALYQSCPWATVFQSRSFVENWYRVYQGVYSPLLVKAAVKGKLTGLLTMAVPLPGQVQSKLRNSSGRIVGAGHFEAEYQVWLAHEHNGSTFIKAALAAVSSRFPSYSVLFRFLPPNTPLQWAKEDPSWKGRCILQSSRRPLMDLKDPEHEKLFRKGEYRNKLNRLKRLGNVSFERITDLERFVSILEEVAVQFDFRQGAMFNKNLFRDNPLKAVFLQAMFRENLLHVTVLKVNEEVKAAIAAVIGKDWVHLGGINVHTPFHASYYSPGFVHFLTLGQQLAQEGTAVFDLTPGGDAYKDRIANKHDHVYELTITGTRAFHTKKVLKKFLHERLITAGLRPMSVELSVRKAVYIIRARLKAIKSRGTLSLLPSLLRDSLHAQPDRFYIIRESSQEAPVAVERDSLEALLSFEAAGGWQTRWEFLGEAMRRLEAGEHCYTWRREGRLLCCAWFSPALGQAGATLRGIYCHPDGRAGLAAFLRAAAGQVAREEGHGQVLALAEGTATRRALEAAGFEEKV</sequence>
<reference evidence="3" key="1">
    <citation type="submission" date="2017-05" db="EMBL/GenBank/DDBJ databases">
        <authorList>
            <person name="Ray J."/>
            <person name="Price M."/>
            <person name="Deutschbauer A."/>
        </authorList>
    </citation>
    <scope>NUCLEOTIDE SEQUENCE [LARGE SCALE GENOMIC DNA]</scope>
    <source>
        <strain evidence="3">DSM 19842</strain>
    </source>
</reference>
<dbReference type="Pfam" id="PF13480">
    <property type="entry name" value="Acetyltransf_6"/>
    <property type="match status" value="1"/>
</dbReference>
<dbReference type="Gene3D" id="3.40.630.30">
    <property type="match status" value="1"/>
</dbReference>
<name>A0A1X9YTN6_9BACT</name>
<dbReference type="STRING" id="709015.GCA_000472485_02598"/>
<dbReference type="SUPFAM" id="SSF55729">
    <property type="entry name" value="Acyl-CoA N-acyltransferases (Nat)"/>
    <property type="match status" value="2"/>
</dbReference>
<dbReference type="InterPro" id="IPR038740">
    <property type="entry name" value="BioF2-like_GNAT_dom"/>
</dbReference>
<gene>
    <name evidence="2" type="ORF">CA264_12825</name>
</gene>
<evidence type="ECO:0000259" key="1">
    <source>
        <dbReference type="Pfam" id="PF13480"/>
    </source>
</evidence>
<dbReference type="AlphaFoldDB" id="A0A1X9YTN6"/>
<dbReference type="EMBL" id="CP021235">
    <property type="protein sequence ID" value="ARS36247.1"/>
    <property type="molecule type" value="Genomic_DNA"/>
</dbReference>